<comment type="caution">
    <text evidence="6">The sequence shown here is derived from an EMBL/GenBank/DDBJ whole genome shotgun (WGS) entry which is preliminary data.</text>
</comment>
<dbReference type="InterPro" id="IPR044240">
    <property type="entry name" value="STR4-like"/>
</dbReference>
<dbReference type="PANTHER" id="PTHR47377:SF1">
    <property type="entry name" value="RHODANESE-LIKE DOMAIN-CONTAINING PROTEIN 4, CHLOROPLASTIC"/>
    <property type="match status" value="1"/>
</dbReference>
<dbReference type="Pfam" id="PF00939">
    <property type="entry name" value="Na_sulph_symp"/>
    <property type="match status" value="1"/>
</dbReference>
<name>A0AAN9I077_CROPI</name>
<reference evidence="6 7" key="1">
    <citation type="submission" date="2024-01" db="EMBL/GenBank/DDBJ databases">
        <title>The genomes of 5 underutilized Papilionoideae crops provide insights into root nodulation and disease resistanc.</title>
        <authorList>
            <person name="Yuan L."/>
        </authorList>
    </citation>
    <scope>NUCLEOTIDE SEQUENCE [LARGE SCALE GENOMIC DNA]</scope>
    <source>
        <strain evidence="6">ZHUSHIDOU_FW_LH</strain>
        <tissue evidence="6">Leaf</tissue>
    </source>
</reference>
<protein>
    <submittedName>
        <fullName evidence="6">Uncharacterized protein</fullName>
    </submittedName>
</protein>
<feature type="transmembrane region" description="Helical" evidence="5">
    <location>
        <begin position="7"/>
        <end position="28"/>
    </location>
</feature>
<accession>A0AAN9I077</accession>
<dbReference type="EMBL" id="JAYWIO010000006">
    <property type="protein sequence ID" value="KAK7255836.1"/>
    <property type="molecule type" value="Genomic_DNA"/>
</dbReference>
<proteinExistence type="predicted"/>
<gene>
    <name evidence="6" type="ORF">RIF29_29259</name>
</gene>
<comment type="subcellular location">
    <subcellularLocation>
        <location evidence="1">Membrane</location>
        <topology evidence="1">Multi-pass membrane protein</topology>
    </subcellularLocation>
</comment>
<evidence type="ECO:0000256" key="5">
    <source>
        <dbReference type="SAM" id="Phobius"/>
    </source>
</evidence>
<dbReference type="GO" id="GO:0015140">
    <property type="term" value="F:malate transmembrane transporter activity"/>
    <property type="evidence" value="ECO:0007669"/>
    <property type="project" value="UniProtKB-ARBA"/>
</dbReference>
<dbReference type="AlphaFoldDB" id="A0AAN9I077"/>
<evidence type="ECO:0000256" key="1">
    <source>
        <dbReference type="ARBA" id="ARBA00004141"/>
    </source>
</evidence>
<evidence type="ECO:0000256" key="3">
    <source>
        <dbReference type="ARBA" id="ARBA00022989"/>
    </source>
</evidence>
<keyword evidence="4 5" id="KW-0472">Membrane</keyword>
<evidence type="ECO:0000256" key="2">
    <source>
        <dbReference type="ARBA" id="ARBA00022692"/>
    </source>
</evidence>
<evidence type="ECO:0000256" key="4">
    <source>
        <dbReference type="ARBA" id="ARBA00023136"/>
    </source>
</evidence>
<keyword evidence="3 5" id="KW-1133">Transmembrane helix</keyword>
<dbReference type="InterPro" id="IPR001898">
    <property type="entry name" value="SLC13A/DASS"/>
</dbReference>
<evidence type="ECO:0000313" key="6">
    <source>
        <dbReference type="EMBL" id="KAK7255836.1"/>
    </source>
</evidence>
<evidence type="ECO:0000313" key="7">
    <source>
        <dbReference type="Proteomes" id="UP001372338"/>
    </source>
</evidence>
<dbReference type="GO" id="GO:0016020">
    <property type="term" value="C:membrane"/>
    <property type="evidence" value="ECO:0007669"/>
    <property type="project" value="UniProtKB-SubCell"/>
</dbReference>
<organism evidence="6 7">
    <name type="scientific">Crotalaria pallida</name>
    <name type="common">Smooth rattlebox</name>
    <name type="synonym">Crotalaria striata</name>
    <dbReference type="NCBI Taxonomy" id="3830"/>
    <lineage>
        <taxon>Eukaryota</taxon>
        <taxon>Viridiplantae</taxon>
        <taxon>Streptophyta</taxon>
        <taxon>Embryophyta</taxon>
        <taxon>Tracheophyta</taxon>
        <taxon>Spermatophyta</taxon>
        <taxon>Magnoliopsida</taxon>
        <taxon>eudicotyledons</taxon>
        <taxon>Gunneridae</taxon>
        <taxon>Pentapetalae</taxon>
        <taxon>rosids</taxon>
        <taxon>fabids</taxon>
        <taxon>Fabales</taxon>
        <taxon>Fabaceae</taxon>
        <taxon>Papilionoideae</taxon>
        <taxon>50 kb inversion clade</taxon>
        <taxon>genistoids sensu lato</taxon>
        <taxon>core genistoids</taxon>
        <taxon>Crotalarieae</taxon>
        <taxon>Crotalaria</taxon>
    </lineage>
</organism>
<feature type="transmembrane region" description="Helical" evidence="5">
    <location>
        <begin position="48"/>
        <end position="65"/>
    </location>
</feature>
<keyword evidence="2 5" id="KW-0812">Transmembrane</keyword>
<dbReference type="PANTHER" id="PTHR47377">
    <property type="entry name" value="RHODANESE-LIKE DOMAIN-CONTAINING PROTEIN 4, CHLOROPLASTIC"/>
    <property type="match status" value="1"/>
</dbReference>
<dbReference type="Proteomes" id="UP001372338">
    <property type="component" value="Unassembled WGS sequence"/>
</dbReference>
<keyword evidence="7" id="KW-1185">Reference proteome</keyword>
<sequence length="234" mass="26240">MLKYSHSLYTLQLVNFEALTVCVCYWLFRSVLWVVTWKECLGGHRNQTWDTLTWFAALIAMAGYLNKYGLISWFSQTVVKISGKNIYDILLFEEKIKSNLVIANGFKAAYAIKGCAEGPRGWPSSCLLWKTPKKGPSVDFGSLTEDLGDTSDGLAVALGIAAATGLGLLAFTEIETILGVLGSAAIVQFASKKLLFAELKTKWMDWNLWPWSKFICLPWKSMKIILEQHFYISS</sequence>